<dbReference type="Proteomes" id="UP001597010">
    <property type="component" value="Unassembled WGS sequence"/>
</dbReference>
<reference evidence="4" key="1">
    <citation type="journal article" date="2019" name="Int. J. Syst. Evol. Microbiol.">
        <title>The Global Catalogue of Microorganisms (GCM) 10K type strain sequencing project: providing services to taxonomists for standard genome sequencing and annotation.</title>
        <authorList>
            <consortium name="The Broad Institute Genomics Platform"/>
            <consortium name="The Broad Institute Genome Sequencing Center for Infectious Disease"/>
            <person name="Wu L."/>
            <person name="Ma J."/>
        </authorList>
    </citation>
    <scope>NUCLEOTIDE SEQUENCE [LARGE SCALE GENOMIC DNA]</scope>
    <source>
        <strain evidence="4">CCUG 61484</strain>
    </source>
</reference>
<feature type="signal peptide" evidence="2">
    <location>
        <begin position="1"/>
        <end position="20"/>
    </location>
</feature>
<gene>
    <name evidence="3" type="ORF">ACFQZX_16265</name>
</gene>
<evidence type="ECO:0008006" key="5">
    <source>
        <dbReference type="Google" id="ProtNLM"/>
    </source>
</evidence>
<evidence type="ECO:0000256" key="1">
    <source>
        <dbReference type="SAM" id="MobiDB-lite"/>
    </source>
</evidence>
<keyword evidence="2" id="KW-0732">Signal</keyword>
<keyword evidence="4" id="KW-1185">Reference proteome</keyword>
<name>A0ABW3AXB5_9SPHI</name>
<evidence type="ECO:0000313" key="4">
    <source>
        <dbReference type="Proteomes" id="UP001597010"/>
    </source>
</evidence>
<feature type="compositionally biased region" description="Low complexity" evidence="1">
    <location>
        <begin position="47"/>
        <end position="65"/>
    </location>
</feature>
<proteinExistence type="predicted"/>
<dbReference type="RefSeq" id="WP_377117327.1">
    <property type="nucleotide sequence ID" value="NZ_JBHTHZ010000014.1"/>
</dbReference>
<accession>A0ABW3AXB5</accession>
<organism evidence="3 4">
    <name type="scientific">Mucilaginibacter litoreus</name>
    <dbReference type="NCBI Taxonomy" id="1048221"/>
    <lineage>
        <taxon>Bacteria</taxon>
        <taxon>Pseudomonadati</taxon>
        <taxon>Bacteroidota</taxon>
        <taxon>Sphingobacteriia</taxon>
        <taxon>Sphingobacteriales</taxon>
        <taxon>Sphingobacteriaceae</taxon>
        <taxon>Mucilaginibacter</taxon>
    </lineage>
</organism>
<feature type="region of interest" description="Disordered" evidence="1">
    <location>
        <begin position="40"/>
        <end position="65"/>
    </location>
</feature>
<dbReference type="EMBL" id="JBHTHZ010000014">
    <property type="protein sequence ID" value="MFD0795178.1"/>
    <property type="molecule type" value="Genomic_DNA"/>
</dbReference>
<comment type="caution">
    <text evidence="3">The sequence shown here is derived from an EMBL/GenBank/DDBJ whole genome shotgun (WGS) entry which is preliminary data.</text>
</comment>
<sequence>MKPITILSAICLLLAQTGKAQFFNKLKQKAQSAVTNAVTGNSNQQVSTSGGSSATGNNSSATSSGFDASKYGTPSFTLEAGERIVYGEATLSIINNLTLIKVITAKDRQYYLYENGTRKGPFNTPPVDKLDNWRSNGDYYNSNDKETNWQPYVVKGILSVDGKSYGEYLQLTKFYHNKAKKRFYGVGVKMEQNAMAVYLVSDKGARKIPLPTEQLLISDNDELGGVIVNATQYNAKTPEETYKIITNDDFYVLLSNGKTLGPFAAVQASQSWLDNNGNLIQVSNSRKAVFINGNQLAAFGDSMNGDGKAFVNSNGKSGAWFERGNLYFTDGTQIIDYALQPAVSVENGKEVLNWLSIQNKQVYVCKKDL</sequence>
<evidence type="ECO:0000313" key="3">
    <source>
        <dbReference type="EMBL" id="MFD0795178.1"/>
    </source>
</evidence>
<protein>
    <recommendedName>
        <fullName evidence="5">WG containing repeat-containing protein</fullName>
    </recommendedName>
</protein>
<feature type="chain" id="PRO_5047462163" description="WG containing repeat-containing protein" evidence="2">
    <location>
        <begin position="21"/>
        <end position="369"/>
    </location>
</feature>
<evidence type="ECO:0000256" key="2">
    <source>
        <dbReference type="SAM" id="SignalP"/>
    </source>
</evidence>